<evidence type="ECO:0000256" key="2">
    <source>
        <dbReference type="SAM" id="SignalP"/>
    </source>
</evidence>
<sequence length="185" mass="19816">MKKFLMTVVATALVAVSANAQVYVGGNFGVASSKVKGGESVTTYAVLPEIGYNLNKDWALGTTVGFGKGTPVEIEGESSNYLTVAPYARYTFVHSKFVNVFMDGGFGYTHYNHAGDPLSTSVDVWNVGLKPGVAVNLSSKFSFVAHVGFLGWKTSKPDYDGAKSSNAWGVDLDGNNVTFGFYYNF</sequence>
<comment type="caution">
    <text evidence="4">The sequence shown here is derived from an EMBL/GenBank/DDBJ whole genome shotgun (WGS) entry which is preliminary data.</text>
</comment>
<reference evidence="4 5" key="1">
    <citation type="submission" date="2018-06" db="EMBL/GenBank/DDBJ databases">
        <authorList>
            <consortium name="Pathogen Informatics"/>
            <person name="Doyle S."/>
        </authorList>
    </citation>
    <scope>NUCLEOTIDE SEQUENCE [LARGE SCALE GENOMIC DNA]</scope>
    <source>
        <strain evidence="4 5">NCTC13063</strain>
    </source>
</reference>
<feature type="signal peptide" evidence="2">
    <location>
        <begin position="1"/>
        <end position="20"/>
    </location>
</feature>
<organism evidence="4 5">
    <name type="scientific">Segatella buccae</name>
    <dbReference type="NCBI Taxonomy" id="28126"/>
    <lineage>
        <taxon>Bacteria</taxon>
        <taxon>Pseudomonadati</taxon>
        <taxon>Bacteroidota</taxon>
        <taxon>Bacteroidia</taxon>
        <taxon>Bacteroidales</taxon>
        <taxon>Prevotellaceae</taxon>
        <taxon>Segatella</taxon>
    </lineage>
</organism>
<name>A0AAQ1UIQ3_9BACT</name>
<dbReference type="RefSeq" id="WP_004344250.1">
    <property type="nucleotide sequence ID" value="NZ_CALLWX010000017.1"/>
</dbReference>
<evidence type="ECO:0000313" key="5">
    <source>
        <dbReference type="Proteomes" id="UP000255283"/>
    </source>
</evidence>
<feature type="chain" id="PRO_5042993130" description="Outer membrane protein beta-barrel domain-containing protein" evidence="2">
    <location>
        <begin position="21"/>
        <end position="185"/>
    </location>
</feature>
<dbReference type="SUPFAM" id="SSF56925">
    <property type="entry name" value="OMPA-like"/>
    <property type="match status" value="1"/>
</dbReference>
<dbReference type="Proteomes" id="UP000255283">
    <property type="component" value="Unassembled WGS sequence"/>
</dbReference>
<evidence type="ECO:0000259" key="3">
    <source>
        <dbReference type="Pfam" id="PF13505"/>
    </source>
</evidence>
<keyword evidence="1 2" id="KW-0732">Signal</keyword>
<proteinExistence type="predicted"/>
<protein>
    <recommendedName>
        <fullName evidence="3">Outer membrane protein beta-barrel domain-containing protein</fullName>
    </recommendedName>
</protein>
<evidence type="ECO:0000313" key="4">
    <source>
        <dbReference type="EMBL" id="SUB80554.1"/>
    </source>
</evidence>
<dbReference type="GeneID" id="93535354"/>
<evidence type="ECO:0000256" key="1">
    <source>
        <dbReference type="ARBA" id="ARBA00022729"/>
    </source>
</evidence>
<dbReference type="Pfam" id="PF13505">
    <property type="entry name" value="OMP_b-brl"/>
    <property type="match status" value="1"/>
</dbReference>
<dbReference type="EMBL" id="UGTJ01000001">
    <property type="protein sequence ID" value="SUB80554.1"/>
    <property type="molecule type" value="Genomic_DNA"/>
</dbReference>
<accession>A0AAQ1UIQ3</accession>
<gene>
    <name evidence="4" type="ORF">NCTC13063_01840</name>
</gene>
<dbReference type="InterPro" id="IPR027385">
    <property type="entry name" value="Beta-barrel_OMP"/>
</dbReference>
<dbReference type="AlphaFoldDB" id="A0AAQ1UIQ3"/>
<feature type="domain" description="Outer membrane protein beta-barrel" evidence="3">
    <location>
        <begin position="8"/>
        <end position="185"/>
    </location>
</feature>
<dbReference type="InterPro" id="IPR011250">
    <property type="entry name" value="OMP/PagP_B-barrel"/>
</dbReference>